<dbReference type="KEGG" id="cgz:M787_003640"/>
<accession>A0A173DZN6</accession>
<protein>
    <submittedName>
        <fullName evidence="1">Uncharacterized protein</fullName>
    </submittedName>
</protein>
<dbReference type="RefSeq" id="WP_021828219.1">
    <property type="nucleotide sequence ID" value="NZ_CP015840.1"/>
</dbReference>
<name>A0A173DZN6_9CHLA</name>
<dbReference type="Proteomes" id="UP000019147">
    <property type="component" value="Chromosome"/>
</dbReference>
<evidence type="ECO:0000313" key="2">
    <source>
        <dbReference type="Proteomes" id="UP000019147"/>
    </source>
</evidence>
<dbReference type="EMBL" id="CP015840">
    <property type="protein sequence ID" value="ANG66402.1"/>
    <property type="molecule type" value="Genomic_DNA"/>
</dbReference>
<sequence>MVEIFNYSTSVYEKHASNNKAVNDFRKEVHMEGVAIRDVAKHAQILDMTPKPSALSSLMQTNQKTHWAFFSPPRNFYKQRFSTPYLAPSLGSPDQQDSDIEKISSYLKVLTRGKFSYQSRVTPFLSYKDQEEENNENEASEDWEEDTLIQEGKVLLKAIDLGLKSSNVMIDYVISRIFQFVQG</sequence>
<dbReference type="GeneID" id="81478398"/>
<evidence type="ECO:0000313" key="1">
    <source>
        <dbReference type="EMBL" id="ANG66402.1"/>
    </source>
</evidence>
<dbReference type="STRING" id="1143323.M787_003640"/>
<dbReference type="OrthoDB" id="17827at2"/>
<dbReference type="Pfam" id="PF17377">
    <property type="entry name" value="DUF5399"/>
    <property type="match status" value="1"/>
</dbReference>
<proteinExistence type="predicted"/>
<gene>
    <name evidence="1" type="ORF">M787_003640</name>
</gene>
<organism evidence="1 2">
    <name type="scientific">Chlamydia gallinacea 08-1274/3</name>
    <dbReference type="NCBI Taxonomy" id="1143323"/>
    <lineage>
        <taxon>Bacteria</taxon>
        <taxon>Pseudomonadati</taxon>
        <taxon>Chlamydiota</taxon>
        <taxon>Chlamydiia</taxon>
        <taxon>Chlamydiales</taxon>
        <taxon>Chlamydiaceae</taxon>
        <taxon>Chlamydia/Chlamydophila group</taxon>
        <taxon>Chlamydia</taxon>
    </lineage>
</organism>
<reference evidence="1 2" key="1">
    <citation type="journal article" date="2014" name="Syst. Appl. Microbiol.">
        <title>Evidence for the existence of two new members of the family Chlamydiaceae and proposal of Chlamydia avium sp. nov. and Chlamydia gallinacea sp. nov.</title>
        <authorList>
            <person name="Sachse K."/>
            <person name="Laroucau K."/>
            <person name="Riege K."/>
            <person name="Wehner S."/>
            <person name="Dilcher M."/>
            <person name="Creasy H.H."/>
            <person name="Weidmann M."/>
            <person name="Myers G."/>
            <person name="Vorimore F."/>
            <person name="Vicari N."/>
            <person name="Magnino S."/>
            <person name="Liebler-Tenorio E."/>
            <person name="Ruettger A."/>
            <person name="Bavoil P.M."/>
            <person name="Hufert F.T."/>
            <person name="Rossello-Mora R."/>
            <person name="Marz M."/>
        </authorList>
    </citation>
    <scope>NUCLEOTIDE SEQUENCE [LARGE SCALE GENOMIC DNA]</scope>
    <source>
        <strain evidence="1 2">08-1274/3</strain>
    </source>
</reference>
<dbReference type="InterPro" id="IPR035407">
    <property type="entry name" value="DUF5399"/>
</dbReference>
<dbReference type="AlphaFoldDB" id="A0A173DZN6"/>